<keyword evidence="4" id="KW-1185">Reference proteome</keyword>
<evidence type="ECO:0000259" key="1">
    <source>
        <dbReference type="Pfam" id="PF00483"/>
    </source>
</evidence>
<proteinExistence type="predicted"/>
<feature type="domain" description="MannoseP isomerase/GMP-like beta-helix" evidence="2">
    <location>
        <begin position="282"/>
        <end position="324"/>
    </location>
</feature>
<dbReference type="InterPro" id="IPR051161">
    <property type="entry name" value="Mannose-6P_isomerase_type2"/>
</dbReference>
<sequence>MSIINVILSGGIGSRLWPLSRKRNPKQYLKIFQGDSLFSLTINRNKSFVDSLIIISNSDHFKIGEEWLRDINIPVQSIIEPIPRNTAAAVALACLAANLEDILLVTPSDHIIDCDPSYENAVQEAILLAKQGYIATFGIKPIKPETGYGYIEYRGNDVLRFREKPNRETAIEFVKSGNFMWNSGMFCFKAQTMLDELLFHAPEILDTAKNAWNNRVDSTSISAELMDVIPSRSIDYAVMEKSKKIKMVKSDFFWSDLGTFDSLYDYLVKNGHPVDEYGNMYIGDEKKFVQFIGFDNSIIVDTPDAILVLNKENSQDVKYIYENLEKKKPSLT</sequence>
<comment type="caution">
    <text evidence="3">The sequence shown here is derived from an EMBL/GenBank/DDBJ whole genome shotgun (WGS) entry which is preliminary data.</text>
</comment>
<dbReference type="InterPro" id="IPR049577">
    <property type="entry name" value="GMPP_N"/>
</dbReference>
<feature type="domain" description="Nucleotidyl transferase" evidence="1">
    <location>
        <begin position="5"/>
        <end position="266"/>
    </location>
</feature>
<keyword evidence="3" id="KW-0808">Transferase</keyword>
<evidence type="ECO:0000313" key="3">
    <source>
        <dbReference type="EMBL" id="KFF03961.1"/>
    </source>
</evidence>
<dbReference type="InterPro" id="IPR005835">
    <property type="entry name" value="NTP_transferase_dom"/>
</dbReference>
<evidence type="ECO:0000313" key="4">
    <source>
        <dbReference type="Proteomes" id="UP000028703"/>
    </source>
</evidence>
<dbReference type="Pfam" id="PF22640">
    <property type="entry name" value="ManC_GMP_beta-helix"/>
    <property type="match status" value="1"/>
</dbReference>
<dbReference type="GO" id="GO:0009298">
    <property type="term" value="P:GDP-mannose biosynthetic process"/>
    <property type="evidence" value="ECO:0007669"/>
    <property type="project" value="TreeGrafter"/>
</dbReference>
<dbReference type="InterPro" id="IPR029044">
    <property type="entry name" value="Nucleotide-diphossugar_trans"/>
</dbReference>
<organism evidence="3 4">
    <name type="scientific">Chryseobacterium luteum</name>
    <dbReference type="NCBI Taxonomy" id="421531"/>
    <lineage>
        <taxon>Bacteria</taxon>
        <taxon>Pseudomonadati</taxon>
        <taxon>Bacteroidota</taxon>
        <taxon>Flavobacteriia</taxon>
        <taxon>Flavobacteriales</taxon>
        <taxon>Weeksellaceae</taxon>
        <taxon>Chryseobacterium group</taxon>
        <taxon>Chryseobacterium</taxon>
    </lineage>
</organism>
<name>A0A085ZHP7_9FLAO</name>
<dbReference type="EMBL" id="JPRO01000007">
    <property type="protein sequence ID" value="KFF03961.1"/>
    <property type="molecule type" value="Genomic_DNA"/>
</dbReference>
<dbReference type="Pfam" id="PF00483">
    <property type="entry name" value="NTP_transferase"/>
    <property type="match status" value="1"/>
</dbReference>
<evidence type="ECO:0000259" key="2">
    <source>
        <dbReference type="Pfam" id="PF22640"/>
    </source>
</evidence>
<dbReference type="SUPFAM" id="SSF159283">
    <property type="entry name" value="Guanosine diphospho-D-mannose pyrophosphorylase/mannose-6-phosphate isomerase linker domain"/>
    <property type="match status" value="1"/>
</dbReference>
<gene>
    <name evidence="3" type="ORF">IX38_11250</name>
</gene>
<reference evidence="3 4" key="1">
    <citation type="submission" date="2014-07" db="EMBL/GenBank/DDBJ databases">
        <title>Genome of Chryseobacterium luteum DSM 18605.</title>
        <authorList>
            <person name="Stropko S.J."/>
            <person name="Pipes S.E."/>
            <person name="Newman J.D."/>
        </authorList>
    </citation>
    <scope>NUCLEOTIDE SEQUENCE [LARGE SCALE GENOMIC DNA]</scope>
    <source>
        <strain evidence="3 4">DSM 18605</strain>
    </source>
</reference>
<dbReference type="OrthoDB" id="9806359at2"/>
<dbReference type="eggNOG" id="COG0836">
    <property type="taxonomic scope" value="Bacteria"/>
</dbReference>
<dbReference type="InterPro" id="IPR054566">
    <property type="entry name" value="ManC/GMP-like_b-helix"/>
</dbReference>
<dbReference type="Proteomes" id="UP000028703">
    <property type="component" value="Unassembled WGS sequence"/>
</dbReference>
<dbReference type="GO" id="GO:0004475">
    <property type="term" value="F:mannose-1-phosphate guanylyltransferase (GTP) activity"/>
    <property type="evidence" value="ECO:0007669"/>
    <property type="project" value="InterPro"/>
</dbReference>
<dbReference type="CDD" id="cd02509">
    <property type="entry name" value="GDP-M1P_Guanylyltransferase"/>
    <property type="match status" value="1"/>
</dbReference>
<dbReference type="AlphaFoldDB" id="A0A085ZHP7"/>
<accession>A0A085ZHP7</accession>
<dbReference type="PANTHER" id="PTHR46390:SF1">
    <property type="entry name" value="MANNOSE-1-PHOSPHATE GUANYLYLTRANSFERASE"/>
    <property type="match status" value="1"/>
</dbReference>
<dbReference type="Gene3D" id="3.90.550.10">
    <property type="entry name" value="Spore Coat Polysaccharide Biosynthesis Protein SpsA, Chain A"/>
    <property type="match status" value="1"/>
</dbReference>
<keyword evidence="3" id="KW-0548">Nucleotidyltransferase</keyword>
<dbReference type="STRING" id="421531.IX38_11250"/>
<dbReference type="RefSeq" id="WP_034704670.1">
    <property type="nucleotide sequence ID" value="NZ_JPRO01000007.1"/>
</dbReference>
<dbReference type="PANTHER" id="PTHR46390">
    <property type="entry name" value="MANNOSE-1-PHOSPHATE GUANYLYLTRANSFERASE"/>
    <property type="match status" value="1"/>
</dbReference>
<protein>
    <submittedName>
        <fullName evidence="3">Mannose-1-phosphate guanylyltransferase</fullName>
    </submittedName>
</protein>
<dbReference type="SUPFAM" id="SSF53448">
    <property type="entry name" value="Nucleotide-diphospho-sugar transferases"/>
    <property type="match status" value="1"/>
</dbReference>